<dbReference type="EMBL" id="VJMH01005242">
    <property type="protein sequence ID" value="KAF0698403.1"/>
    <property type="molecule type" value="Genomic_DNA"/>
</dbReference>
<evidence type="ECO:0000313" key="3">
    <source>
        <dbReference type="EMBL" id="VFT87839.1"/>
    </source>
</evidence>
<keyword evidence="4" id="KW-1185">Reference proteome</keyword>
<evidence type="ECO:0000313" key="4">
    <source>
        <dbReference type="Proteomes" id="UP000332933"/>
    </source>
</evidence>
<dbReference type="EMBL" id="CAADRA010005263">
    <property type="protein sequence ID" value="VFT87839.1"/>
    <property type="molecule type" value="Genomic_DNA"/>
</dbReference>
<organism evidence="3 4">
    <name type="scientific">Aphanomyces stellatus</name>
    <dbReference type="NCBI Taxonomy" id="120398"/>
    <lineage>
        <taxon>Eukaryota</taxon>
        <taxon>Sar</taxon>
        <taxon>Stramenopiles</taxon>
        <taxon>Oomycota</taxon>
        <taxon>Saprolegniomycetes</taxon>
        <taxon>Saprolegniales</taxon>
        <taxon>Verrucalvaceae</taxon>
        <taxon>Aphanomyces</taxon>
    </lineage>
</organism>
<dbReference type="OrthoDB" id="79744at2759"/>
<evidence type="ECO:0000256" key="1">
    <source>
        <dbReference type="SAM" id="MobiDB-lite"/>
    </source>
</evidence>
<protein>
    <submittedName>
        <fullName evidence="3">Aste57867_10971 protein</fullName>
    </submittedName>
</protein>
<gene>
    <name evidence="3" type="primary">Aste57867_10971</name>
    <name evidence="2" type="ORF">As57867_010930</name>
    <name evidence="3" type="ORF">ASTE57867_10971</name>
</gene>
<proteinExistence type="predicted"/>
<reference evidence="3 4" key="1">
    <citation type="submission" date="2019-03" db="EMBL/GenBank/DDBJ databases">
        <authorList>
            <person name="Gaulin E."/>
            <person name="Dumas B."/>
        </authorList>
    </citation>
    <scope>NUCLEOTIDE SEQUENCE [LARGE SCALE GENOMIC DNA]</scope>
    <source>
        <strain evidence="3">CBS 568.67</strain>
    </source>
</reference>
<accession>A0A485KS60</accession>
<feature type="region of interest" description="Disordered" evidence="1">
    <location>
        <begin position="40"/>
        <end position="92"/>
    </location>
</feature>
<evidence type="ECO:0000313" key="2">
    <source>
        <dbReference type="EMBL" id="KAF0698403.1"/>
    </source>
</evidence>
<name>A0A485KS60_9STRA</name>
<dbReference type="AlphaFoldDB" id="A0A485KS60"/>
<dbReference type="Proteomes" id="UP000332933">
    <property type="component" value="Unassembled WGS sequence"/>
</dbReference>
<reference evidence="2" key="2">
    <citation type="submission" date="2019-06" db="EMBL/GenBank/DDBJ databases">
        <title>Genomics analysis of Aphanomyces spp. identifies a new class of oomycete effector associated with host adaptation.</title>
        <authorList>
            <person name="Gaulin E."/>
        </authorList>
    </citation>
    <scope>NUCLEOTIDE SEQUENCE</scope>
    <source>
        <strain evidence="2">CBS 578.67</strain>
    </source>
</reference>
<sequence length="92" mass="10242">MVAPVSSSLASFQPFRSIVQEQYRAPRSPKAWIKRHVTPYRHRSKSIEGPSPVSSAVTLEESDELSAATNYDEDDVDASIEVTRPWPAEKVA</sequence>